<organism evidence="5 6">
    <name type="scientific">Caproiciproducens galactitolivorans</name>
    <dbReference type="NCBI Taxonomy" id="642589"/>
    <lineage>
        <taxon>Bacteria</taxon>
        <taxon>Bacillati</taxon>
        <taxon>Bacillota</taxon>
        <taxon>Clostridia</taxon>
        <taxon>Eubacteriales</taxon>
        <taxon>Acutalibacteraceae</taxon>
        <taxon>Caproiciproducens</taxon>
    </lineage>
</organism>
<evidence type="ECO:0000256" key="3">
    <source>
        <dbReference type="SAM" id="Phobius"/>
    </source>
</evidence>
<evidence type="ECO:0000313" key="6">
    <source>
        <dbReference type="Proteomes" id="UP001082703"/>
    </source>
</evidence>
<keyword evidence="3" id="KW-1133">Transmembrane helix</keyword>
<gene>
    <name evidence="5" type="ORF">OUY18_08040</name>
</gene>
<dbReference type="Gene3D" id="3.60.21.10">
    <property type="match status" value="1"/>
</dbReference>
<protein>
    <submittedName>
        <fullName evidence="5">CapA family protein</fullName>
    </submittedName>
</protein>
<dbReference type="EMBL" id="JAPOHA010000007">
    <property type="protein sequence ID" value="MCY1714201.1"/>
    <property type="molecule type" value="Genomic_DNA"/>
</dbReference>
<evidence type="ECO:0000256" key="2">
    <source>
        <dbReference type="SAM" id="MobiDB-lite"/>
    </source>
</evidence>
<sequence>MEQNGNQPNRLVKITVGILIVAACMAGLVFSLQTAKQNQTKATSLPSSEAASVSSDDPPSQPEKKPVSITILGAGDDLIHDVIYKQANARAGGKGYNFQPVYARIAGDIKNADIAVINQETPIAGKIAPPSGYPLFNSPTQLGDELVNLGFDVINHANNHVLDQGEKGLAATLDFWATKPSVKVVGAYRNDEDLENIRIVEAKGIKTAHIGITEMTNGLYLPKNSKYRLLYADNTAQIERLIKKAKTMADVVVISVHWGTENTYTLTDKQKTLAQNMVDWGADIIFGNHPHVIQKLTVLTRKDGTKCPVIFALGNLVSAQQKGDNMISGLLTVTMTKDFNTNKTTFTGMKFKPIVTQYGKRCTNITIYPLSQYTDALASVHGVRKYTPAFSLNYIQSIINKNIPKEYLQAD</sequence>
<keyword evidence="6" id="KW-1185">Reference proteome</keyword>
<dbReference type="InterPro" id="IPR019079">
    <property type="entry name" value="Capsule_synth_CapA"/>
</dbReference>
<proteinExistence type="inferred from homology"/>
<feature type="region of interest" description="Disordered" evidence="2">
    <location>
        <begin position="43"/>
        <end position="67"/>
    </location>
</feature>
<feature type="compositionally biased region" description="Low complexity" evidence="2">
    <location>
        <begin position="44"/>
        <end position="58"/>
    </location>
</feature>
<name>A0ABT4BTG7_9FIRM</name>
<evidence type="ECO:0000256" key="1">
    <source>
        <dbReference type="ARBA" id="ARBA00005662"/>
    </source>
</evidence>
<dbReference type="SMART" id="SM00854">
    <property type="entry name" value="PGA_cap"/>
    <property type="match status" value="1"/>
</dbReference>
<reference evidence="5 6" key="1">
    <citation type="submission" date="2022-11" db="EMBL/GenBank/DDBJ databases">
        <authorList>
            <person name="Caiyu Z."/>
        </authorList>
    </citation>
    <scope>NUCLEOTIDE SEQUENCE [LARGE SCALE GENOMIC DNA]</scope>
    <source>
        <strain evidence="5 6">YR-4</strain>
    </source>
</reference>
<dbReference type="PANTHER" id="PTHR33393:SF12">
    <property type="entry name" value="CAPSULE BIOSYNTHESIS PROTEIN CAPA"/>
    <property type="match status" value="1"/>
</dbReference>
<feature type="domain" description="Capsule synthesis protein CapA" evidence="4">
    <location>
        <begin position="70"/>
        <end position="320"/>
    </location>
</feature>
<dbReference type="RefSeq" id="WP_268058251.1">
    <property type="nucleotide sequence ID" value="NZ_JAPOHA010000007.1"/>
</dbReference>
<accession>A0ABT4BTG7</accession>
<comment type="caution">
    <text evidence="5">The sequence shown here is derived from an EMBL/GenBank/DDBJ whole genome shotgun (WGS) entry which is preliminary data.</text>
</comment>
<dbReference type="InterPro" id="IPR029052">
    <property type="entry name" value="Metallo-depent_PP-like"/>
</dbReference>
<dbReference type="Pfam" id="PF09587">
    <property type="entry name" value="PGA_cap"/>
    <property type="match status" value="1"/>
</dbReference>
<evidence type="ECO:0000259" key="4">
    <source>
        <dbReference type="SMART" id="SM00854"/>
    </source>
</evidence>
<dbReference type="Proteomes" id="UP001082703">
    <property type="component" value="Unassembled WGS sequence"/>
</dbReference>
<comment type="similarity">
    <text evidence="1">Belongs to the CapA family.</text>
</comment>
<dbReference type="SUPFAM" id="SSF56300">
    <property type="entry name" value="Metallo-dependent phosphatases"/>
    <property type="match status" value="1"/>
</dbReference>
<dbReference type="InterPro" id="IPR052169">
    <property type="entry name" value="CW_Biosynth-Accessory"/>
</dbReference>
<dbReference type="PANTHER" id="PTHR33393">
    <property type="entry name" value="POLYGLUTAMINE SYNTHESIS ACCESSORY PROTEIN RV0574C-RELATED"/>
    <property type="match status" value="1"/>
</dbReference>
<keyword evidence="3" id="KW-0812">Transmembrane</keyword>
<dbReference type="CDD" id="cd07381">
    <property type="entry name" value="MPP_CapA"/>
    <property type="match status" value="1"/>
</dbReference>
<evidence type="ECO:0000313" key="5">
    <source>
        <dbReference type="EMBL" id="MCY1714201.1"/>
    </source>
</evidence>
<keyword evidence="3" id="KW-0472">Membrane</keyword>
<feature type="transmembrane region" description="Helical" evidence="3">
    <location>
        <begin position="12"/>
        <end position="32"/>
    </location>
</feature>